<dbReference type="Proteomes" id="UP000198816">
    <property type="component" value="Unassembled WGS sequence"/>
</dbReference>
<dbReference type="EMBL" id="FNNZ01000025">
    <property type="protein sequence ID" value="SDX42833.1"/>
    <property type="molecule type" value="Genomic_DNA"/>
</dbReference>
<evidence type="ECO:0000259" key="1">
    <source>
        <dbReference type="Pfam" id="PF08463"/>
    </source>
</evidence>
<protein>
    <submittedName>
        <fullName evidence="2">Type I restriction enzyme, R subunit</fullName>
    </submittedName>
</protein>
<evidence type="ECO:0000313" key="3">
    <source>
        <dbReference type="Proteomes" id="UP000198816"/>
    </source>
</evidence>
<dbReference type="STRING" id="1058.SAMN05421783_12562"/>
<accession>A0A1H3BLJ3</accession>
<dbReference type="GO" id="GO:0003677">
    <property type="term" value="F:DNA binding"/>
    <property type="evidence" value="ECO:0007669"/>
    <property type="project" value="InterPro"/>
</dbReference>
<feature type="domain" description="EcoEI R protein C-terminal" evidence="1">
    <location>
        <begin position="1"/>
        <end position="70"/>
    </location>
</feature>
<dbReference type="GO" id="GO:0006304">
    <property type="term" value="P:DNA modification"/>
    <property type="evidence" value="ECO:0007669"/>
    <property type="project" value="InterPro"/>
</dbReference>
<dbReference type="AlphaFoldDB" id="A0A1H3BLJ3"/>
<dbReference type="InterPro" id="IPR013670">
    <property type="entry name" value="EcoEI_R_C_dom"/>
</dbReference>
<organism evidence="2 3">
    <name type="scientific">Thiocapsa roseopersicina</name>
    <dbReference type="NCBI Taxonomy" id="1058"/>
    <lineage>
        <taxon>Bacteria</taxon>
        <taxon>Pseudomonadati</taxon>
        <taxon>Pseudomonadota</taxon>
        <taxon>Gammaproteobacteria</taxon>
        <taxon>Chromatiales</taxon>
        <taxon>Chromatiaceae</taxon>
        <taxon>Thiocapsa</taxon>
    </lineage>
</organism>
<sequence>MQRILAKYPWSDPQRKWLKRIAEQIEREIVVDRSALDREPFQAHGGFSRLNKVFDGQLEAVLGELNEALWDEAG</sequence>
<name>A0A1H3BLJ3_THIRO</name>
<proteinExistence type="predicted"/>
<dbReference type="Pfam" id="PF08463">
    <property type="entry name" value="EcoEI_R_C"/>
    <property type="match status" value="1"/>
</dbReference>
<evidence type="ECO:0000313" key="2">
    <source>
        <dbReference type="EMBL" id="SDX42833.1"/>
    </source>
</evidence>
<dbReference type="GO" id="GO:0003824">
    <property type="term" value="F:catalytic activity"/>
    <property type="evidence" value="ECO:0007669"/>
    <property type="project" value="InterPro"/>
</dbReference>
<keyword evidence="3" id="KW-1185">Reference proteome</keyword>
<gene>
    <name evidence="2" type="ORF">SAMN05421783_12562</name>
</gene>
<reference evidence="3" key="1">
    <citation type="submission" date="2016-10" db="EMBL/GenBank/DDBJ databases">
        <authorList>
            <person name="Varghese N."/>
            <person name="Submissions S."/>
        </authorList>
    </citation>
    <scope>NUCLEOTIDE SEQUENCE [LARGE SCALE GENOMIC DNA]</scope>
    <source>
        <strain evidence="3">DSM 217</strain>
    </source>
</reference>